<name>A0A853CYB2_9MICO</name>
<dbReference type="SUPFAM" id="SSF46689">
    <property type="entry name" value="Homeodomain-like"/>
    <property type="match status" value="1"/>
</dbReference>
<protein>
    <submittedName>
        <fullName evidence="6">AcrR family transcriptional regulator</fullName>
    </submittedName>
</protein>
<dbReference type="InterPro" id="IPR050109">
    <property type="entry name" value="HTH-type_TetR-like_transc_reg"/>
</dbReference>
<evidence type="ECO:0000259" key="5">
    <source>
        <dbReference type="PROSITE" id="PS50977"/>
    </source>
</evidence>
<dbReference type="Proteomes" id="UP000578352">
    <property type="component" value="Unassembled WGS sequence"/>
</dbReference>
<keyword evidence="1" id="KW-0805">Transcription regulation</keyword>
<keyword evidence="3" id="KW-0804">Transcription</keyword>
<proteinExistence type="predicted"/>
<dbReference type="PROSITE" id="PS50977">
    <property type="entry name" value="HTH_TETR_2"/>
    <property type="match status" value="1"/>
</dbReference>
<evidence type="ECO:0000256" key="3">
    <source>
        <dbReference type="ARBA" id="ARBA00023163"/>
    </source>
</evidence>
<dbReference type="AlphaFoldDB" id="A0A853CYB2"/>
<dbReference type="InterPro" id="IPR001647">
    <property type="entry name" value="HTH_TetR"/>
</dbReference>
<dbReference type="GO" id="GO:0003700">
    <property type="term" value="F:DNA-binding transcription factor activity"/>
    <property type="evidence" value="ECO:0007669"/>
    <property type="project" value="TreeGrafter"/>
</dbReference>
<feature type="DNA-binding region" description="H-T-H motif" evidence="4">
    <location>
        <begin position="29"/>
        <end position="48"/>
    </location>
</feature>
<dbReference type="InterPro" id="IPR009057">
    <property type="entry name" value="Homeodomain-like_sf"/>
</dbReference>
<dbReference type="Gene3D" id="1.10.357.10">
    <property type="entry name" value="Tetracycline Repressor, domain 2"/>
    <property type="match status" value="1"/>
</dbReference>
<accession>A0A853CYB2</accession>
<evidence type="ECO:0000313" key="7">
    <source>
        <dbReference type="Proteomes" id="UP000578352"/>
    </source>
</evidence>
<dbReference type="PANTHER" id="PTHR30055">
    <property type="entry name" value="HTH-TYPE TRANSCRIPTIONAL REGULATOR RUTR"/>
    <property type="match status" value="1"/>
</dbReference>
<evidence type="ECO:0000256" key="4">
    <source>
        <dbReference type="PROSITE-ProRule" id="PRU00335"/>
    </source>
</evidence>
<gene>
    <name evidence="6" type="ORF">HNR13_003506</name>
</gene>
<dbReference type="RefSeq" id="WP_179607848.1">
    <property type="nucleotide sequence ID" value="NZ_BAABEH010000001.1"/>
</dbReference>
<dbReference type="PANTHER" id="PTHR30055:SF238">
    <property type="entry name" value="MYCOFACTOCIN BIOSYNTHESIS TRANSCRIPTIONAL REGULATOR MFTR-RELATED"/>
    <property type="match status" value="1"/>
</dbReference>
<evidence type="ECO:0000256" key="2">
    <source>
        <dbReference type="ARBA" id="ARBA00023125"/>
    </source>
</evidence>
<sequence>MGRWAPNSRERLEAAAFDLFEERGYESTTVAQIAERAGLNRATFFRHFADKREVILAGEDVLEGVFVDAISAADPGSEPTEYVRLGLTAADAVMTPPRRTLALRRVAVVAGNEELQERGQLKFAHLTASIAAALREKGVDELSARLAAELALLAFRVGFERWVRAREDDAFAPLALAALDELRERMLRL</sequence>
<dbReference type="PROSITE" id="PS01081">
    <property type="entry name" value="HTH_TETR_1"/>
    <property type="match status" value="1"/>
</dbReference>
<evidence type="ECO:0000313" key="6">
    <source>
        <dbReference type="EMBL" id="NYJ25219.1"/>
    </source>
</evidence>
<dbReference type="GO" id="GO:0000976">
    <property type="term" value="F:transcription cis-regulatory region binding"/>
    <property type="evidence" value="ECO:0007669"/>
    <property type="project" value="TreeGrafter"/>
</dbReference>
<dbReference type="InterPro" id="IPR023772">
    <property type="entry name" value="DNA-bd_HTH_TetR-type_CS"/>
</dbReference>
<feature type="domain" description="HTH tetR-type" evidence="5">
    <location>
        <begin position="6"/>
        <end position="66"/>
    </location>
</feature>
<dbReference type="EMBL" id="JACCFL010000001">
    <property type="protein sequence ID" value="NYJ25219.1"/>
    <property type="molecule type" value="Genomic_DNA"/>
</dbReference>
<dbReference type="PRINTS" id="PR00455">
    <property type="entry name" value="HTHTETR"/>
</dbReference>
<keyword evidence="2 4" id="KW-0238">DNA-binding</keyword>
<comment type="caution">
    <text evidence="6">The sequence shown here is derived from an EMBL/GenBank/DDBJ whole genome shotgun (WGS) entry which is preliminary data.</text>
</comment>
<reference evidence="6 7" key="1">
    <citation type="submission" date="2020-07" db="EMBL/GenBank/DDBJ databases">
        <title>Sequencing the genomes of 1000 actinobacteria strains.</title>
        <authorList>
            <person name="Klenk H.-P."/>
        </authorList>
    </citation>
    <scope>NUCLEOTIDE SEQUENCE [LARGE SCALE GENOMIC DNA]</scope>
    <source>
        <strain evidence="6 7">DSM 15165</strain>
    </source>
</reference>
<dbReference type="Pfam" id="PF00440">
    <property type="entry name" value="TetR_N"/>
    <property type="match status" value="1"/>
</dbReference>
<evidence type="ECO:0000256" key="1">
    <source>
        <dbReference type="ARBA" id="ARBA00023015"/>
    </source>
</evidence>
<organism evidence="6 7">
    <name type="scientific">Leifsonia shinshuensis</name>
    <dbReference type="NCBI Taxonomy" id="150026"/>
    <lineage>
        <taxon>Bacteria</taxon>
        <taxon>Bacillati</taxon>
        <taxon>Actinomycetota</taxon>
        <taxon>Actinomycetes</taxon>
        <taxon>Micrococcales</taxon>
        <taxon>Microbacteriaceae</taxon>
        <taxon>Leifsonia</taxon>
    </lineage>
</organism>